<feature type="transmembrane region" description="Helical" evidence="1">
    <location>
        <begin position="107"/>
        <end position="128"/>
    </location>
</feature>
<proteinExistence type="predicted"/>
<evidence type="ECO:0000256" key="1">
    <source>
        <dbReference type="SAM" id="Phobius"/>
    </source>
</evidence>
<name>A0A0F9GGZ2_9ZZZZ</name>
<keyword evidence="1" id="KW-1133">Transmembrane helix</keyword>
<comment type="caution">
    <text evidence="2">The sequence shown here is derived from an EMBL/GenBank/DDBJ whole genome shotgun (WGS) entry which is preliminary data.</text>
</comment>
<dbReference type="AlphaFoldDB" id="A0A0F9GGZ2"/>
<protein>
    <submittedName>
        <fullName evidence="2">Uncharacterized protein</fullName>
    </submittedName>
</protein>
<dbReference type="EMBL" id="LAZR01018000">
    <property type="protein sequence ID" value="KKL98104.1"/>
    <property type="molecule type" value="Genomic_DNA"/>
</dbReference>
<sequence length="139" mass="15628">MIFNNEKAIYRKFIRPDTQGILQVNGRAYNYKPDAILHTRHTLLAEMVPALIYEQETPDPLDVFARVPSADGVSVTSSSQYSKILDDRTVSEFVAAQSSISPRQIMYSIYLSALMVAVVVVVATFYIFQEVQKLQPALP</sequence>
<keyword evidence="1" id="KW-0472">Membrane</keyword>
<evidence type="ECO:0000313" key="2">
    <source>
        <dbReference type="EMBL" id="KKL98104.1"/>
    </source>
</evidence>
<accession>A0A0F9GGZ2</accession>
<organism evidence="2">
    <name type="scientific">marine sediment metagenome</name>
    <dbReference type="NCBI Taxonomy" id="412755"/>
    <lineage>
        <taxon>unclassified sequences</taxon>
        <taxon>metagenomes</taxon>
        <taxon>ecological metagenomes</taxon>
    </lineage>
</organism>
<gene>
    <name evidence="2" type="ORF">LCGC14_1827750</name>
</gene>
<keyword evidence="1" id="KW-0812">Transmembrane</keyword>
<reference evidence="2" key="1">
    <citation type="journal article" date="2015" name="Nature">
        <title>Complex archaea that bridge the gap between prokaryotes and eukaryotes.</title>
        <authorList>
            <person name="Spang A."/>
            <person name="Saw J.H."/>
            <person name="Jorgensen S.L."/>
            <person name="Zaremba-Niedzwiedzka K."/>
            <person name="Martijn J."/>
            <person name="Lind A.E."/>
            <person name="van Eijk R."/>
            <person name="Schleper C."/>
            <person name="Guy L."/>
            <person name="Ettema T.J."/>
        </authorList>
    </citation>
    <scope>NUCLEOTIDE SEQUENCE</scope>
</reference>